<dbReference type="Proteomes" id="UP000683139">
    <property type="component" value="Unassembled WGS sequence"/>
</dbReference>
<name>A0A919YUI8_9BACL</name>
<sequence>MNIIKQVINLNITKSSFNTDTSNRILSSNSKKSATSVNTTLTYRRIRSSVTGDAFGREADSRDNPARLSLRPVSLRST</sequence>
<dbReference type="EMBL" id="BOSE01000006">
    <property type="protein sequence ID" value="GIP17531.1"/>
    <property type="molecule type" value="Genomic_DNA"/>
</dbReference>
<evidence type="ECO:0000256" key="1">
    <source>
        <dbReference type="SAM" id="MobiDB-lite"/>
    </source>
</evidence>
<keyword evidence="3" id="KW-1185">Reference proteome</keyword>
<evidence type="ECO:0000313" key="3">
    <source>
        <dbReference type="Proteomes" id="UP000683139"/>
    </source>
</evidence>
<evidence type="ECO:0000313" key="2">
    <source>
        <dbReference type="EMBL" id="GIP17531.1"/>
    </source>
</evidence>
<feature type="compositionally biased region" description="Basic and acidic residues" evidence="1">
    <location>
        <begin position="55"/>
        <end position="65"/>
    </location>
</feature>
<protein>
    <submittedName>
        <fullName evidence="2">Uncharacterized protein</fullName>
    </submittedName>
</protein>
<reference evidence="2" key="1">
    <citation type="submission" date="2021-03" db="EMBL/GenBank/DDBJ databases">
        <title>Antimicrobial resistance genes in bacteria isolated from Japanese honey, and their potential for conferring macrolide and lincosamide resistance in the American foulbrood pathogen Paenibacillus larvae.</title>
        <authorList>
            <person name="Okamoto M."/>
            <person name="Kumagai M."/>
            <person name="Kanamori H."/>
            <person name="Takamatsu D."/>
        </authorList>
    </citation>
    <scope>NUCLEOTIDE SEQUENCE</scope>
    <source>
        <strain evidence="2">J40TS1</strain>
    </source>
</reference>
<organism evidence="2 3">
    <name type="scientific">Paenibacillus montaniterrae</name>
    <dbReference type="NCBI Taxonomy" id="429341"/>
    <lineage>
        <taxon>Bacteria</taxon>
        <taxon>Bacillati</taxon>
        <taxon>Bacillota</taxon>
        <taxon>Bacilli</taxon>
        <taxon>Bacillales</taxon>
        <taxon>Paenibacillaceae</taxon>
        <taxon>Paenibacillus</taxon>
    </lineage>
</organism>
<accession>A0A919YUI8</accession>
<feature type="region of interest" description="Disordered" evidence="1">
    <location>
        <begin position="54"/>
        <end position="78"/>
    </location>
</feature>
<gene>
    <name evidence="2" type="ORF">J40TS1_31730</name>
</gene>
<comment type="caution">
    <text evidence="2">The sequence shown here is derived from an EMBL/GenBank/DDBJ whole genome shotgun (WGS) entry which is preliminary data.</text>
</comment>
<dbReference type="AlphaFoldDB" id="A0A919YUI8"/>
<proteinExistence type="predicted"/>